<organism evidence="1 2">
    <name type="scientific">Coccomyxa viridis</name>
    <dbReference type="NCBI Taxonomy" id="1274662"/>
    <lineage>
        <taxon>Eukaryota</taxon>
        <taxon>Viridiplantae</taxon>
        <taxon>Chlorophyta</taxon>
        <taxon>core chlorophytes</taxon>
        <taxon>Trebouxiophyceae</taxon>
        <taxon>Trebouxiophyceae incertae sedis</taxon>
        <taxon>Coccomyxaceae</taxon>
        <taxon>Coccomyxa</taxon>
    </lineage>
</organism>
<dbReference type="AlphaFoldDB" id="A0AAV1I8A8"/>
<dbReference type="Pfam" id="PF11539">
    <property type="entry name" value="DUF3228"/>
    <property type="match status" value="1"/>
</dbReference>
<dbReference type="PANTHER" id="PTHR38666:SF2">
    <property type="entry name" value="FLAGELLAR ASSOCIATED PROTEIN"/>
    <property type="match status" value="1"/>
</dbReference>
<accession>A0AAV1I8A8</accession>
<proteinExistence type="predicted"/>
<evidence type="ECO:0000313" key="1">
    <source>
        <dbReference type="EMBL" id="CAK0783586.1"/>
    </source>
</evidence>
<evidence type="ECO:0000313" key="2">
    <source>
        <dbReference type="Proteomes" id="UP001314263"/>
    </source>
</evidence>
<comment type="caution">
    <text evidence="1">The sequence shown here is derived from an EMBL/GenBank/DDBJ whole genome shotgun (WGS) entry which is preliminary data.</text>
</comment>
<protein>
    <recommendedName>
        <fullName evidence="3">Flagellar associated protein</fullName>
    </recommendedName>
</protein>
<sequence length="223" mass="25090">MGDVFFLDGFAIRQWDDPDYSGTSIEGNKQEFVDEVHRQHRHARTISVSMMLTAIEHGSKLVDGYAPFCKHILVRNFVGARLGAMQITDANRHLLQCGYSRRRPEELPVLARWFTPHALGEVPEAKYLDVILYSREQLVKEHRAMPSKEDADALPQAPWGIISIKAQDEDHETPMQPITIMRNSLGPDEGGSGVPLDRQKYEESAAYWSERAAILSGSKSSGE</sequence>
<dbReference type="EMBL" id="CAUYUE010000008">
    <property type="protein sequence ID" value="CAK0783586.1"/>
    <property type="molecule type" value="Genomic_DNA"/>
</dbReference>
<reference evidence="1 2" key="1">
    <citation type="submission" date="2023-10" db="EMBL/GenBank/DDBJ databases">
        <authorList>
            <person name="Maclean D."/>
            <person name="Macfadyen A."/>
        </authorList>
    </citation>
    <scope>NUCLEOTIDE SEQUENCE [LARGE SCALE GENOMIC DNA]</scope>
</reference>
<keyword evidence="2" id="KW-1185">Reference proteome</keyword>
<evidence type="ECO:0008006" key="3">
    <source>
        <dbReference type="Google" id="ProtNLM"/>
    </source>
</evidence>
<name>A0AAV1I8A8_9CHLO</name>
<dbReference type="Gene3D" id="3.30.2310.50">
    <property type="entry name" value="Protein of unknown function (DUF3228), domain 1"/>
    <property type="match status" value="2"/>
</dbReference>
<gene>
    <name evidence="1" type="ORF">CVIRNUC_006785</name>
</gene>
<dbReference type="PANTHER" id="PTHR38666">
    <property type="match status" value="1"/>
</dbReference>
<dbReference type="InterPro" id="IPR021610">
    <property type="entry name" value="DUF3228"/>
</dbReference>
<dbReference type="Proteomes" id="UP001314263">
    <property type="component" value="Unassembled WGS sequence"/>
</dbReference>